<feature type="binding site" evidence="9">
    <location>
        <position position="75"/>
    </location>
    <ligand>
        <name>substrate</name>
    </ligand>
</feature>
<dbReference type="InterPro" id="IPR001980">
    <property type="entry name" value="PPAT"/>
</dbReference>
<dbReference type="RefSeq" id="WP_206845299.1">
    <property type="nucleotide sequence ID" value="NZ_CP065956.1"/>
</dbReference>
<dbReference type="EMBL" id="CP065956">
    <property type="protein sequence ID" value="QSR86313.1"/>
    <property type="molecule type" value="Genomic_DNA"/>
</dbReference>
<comment type="catalytic activity">
    <reaction evidence="8 9">
        <text>(R)-4'-phosphopantetheine + ATP + H(+) = 3'-dephospho-CoA + diphosphate</text>
        <dbReference type="Rhea" id="RHEA:19801"/>
        <dbReference type="ChEBI" id="CHEBI:15378"/>
        <dbReference type="ChEBI" id="CHEBI:30616"/>
        <dbReference type="ChEBI" id="CHEBI:33019"/>
        <dbReference type="ChEBI" id="CHEBI:57328"/>
        <dbReference type="ChEBI" id="CHEBI:61723"/>
        <dbReference type="EC" id="2.7.7.3"/>
    </reaction>
</comment>
<keyword evidence="12" id="KW-1185">Reference proteome</keyword>
<gene>
    <name evidence="9 11" type="primary">coaD</name>
    <name evidence="11" type="ORF">EM20IM_07360</name>
</gene>
<evidence type="ECO:0000256" key="2">
    <source>
        <dbReference type="ARBA" id="ARBA00022679"/>
    </source>
</evidence>
<keyword evidence="5 9" id="KW-0067">ATP-binding</keyword>
<feature type="binding site" evidence="9">
    <location>
        <position position="89"/>
    </location>
    <ligand>
        <name>substrate</name>
    </ligand>
</feature>
<feature type="binding site" evidence="9">
    <location>
        <begin position="90"/>
        <end position="92"/>
    </location>
    <ligand>
        <name>ATP</name>
        <dbReference type="ChEBI" id="CHEBI:30616"/>
    </ligand>
</feature>
<dbReference type="InterPro" id="IPR004821">
    <property type="entry name" value="Cyt_trans-like"/>
</dbReference>
<comment type="subunit">
    <text evidence="9">Homohexamer.</text>
</comment>
<dbReference type="PANTHER" id="PTHR21342">
    <property type="entry name" value="PHOSPHOPANTETHEINE ADENYLYLTRANSFERASE"/>
    <property type="match status" value="1"/>
</dbReference>
<comment type="pathway">
    <text evidence="9">Cofactor biosynthesis; coenzyme A biosynthesis; CoA from (R)-pantothenate: step 4/5.</text>
</comment>
<keyword evidence="4 9" id="KW-0547">Nucleotide-binding</keyword>
<comment type="subcellular location">
    <subcellularLocation>
        <location evidence="9">Cytoplasm</location>
    </subcellularLocation>
</comment>
<reference evidence="11 12" key="1">
    <citation type="submission" date="2020-12" db="EMBL/GenBank/DDBJ databases">
        <authorList>
            <person name="Awala S.I."/>
            <person name="Gwak J.-H."/>
            <person name="Kim S.-J."/>
            <person name="Rhee S.-K."/>
        </authorList>
    </citation>
    <scope>NUCLEOTIDE SEQUENCE [LARGE SCALE GENOMIC DNA]</scope>
    <source>
        <strain evidence="11 12">IT5</strain>
    </source>
</reference>
<evidence type="ECO:0000256" key="7">
    <source>
        <dbReference type="ARBA" id="ARBA00022993"/>
    </source>
</evidence>
<accession>A0ABX7PUH4</accession>
<sequence>MKRVLYPGTFDPITLGHVDVISKAAGLFDEVVIGVAAQTPKETLFELEERIELVERTLKHFSFSNAIALPYTGLTVDFAKELNCCAIIRGLRAVSDFETEFQLALMNRRLKPEIETLFLMPEDNHIYLSSSLVKEISRLGGEISAFVPTVVMEALKQKIGKRNSNSVAVSRPR</sequence>
<evidence type="ECO:0000256" key="6">
    <source>
        <dbReference type="ARBA" id="ARBA00022842"/>
    </source>
</evidence>
<dbReference type="HAMAP" id="MF_00151">
    <property type="entry name" value="PPAT_bact"/>
    <property type="match status" value="1"/>
</dbReference>
<dbReference type="EC" id="2.7.7.3" evidence="9"/>
<dbReference type="Proteomes" id="UP000663088">
    <property type="component" value="Chromosome"/>
</dbReference>
<keyword evidence="3 9" id="KW-0548">Nucleotidyltransferase</keyword>
<keyword evidence="1 9" id="KW-0963">Cytoplasm</keyword>
<dbReference type="SUPFAM" id="SSF52374">
    <property type="entry name" value="Nucleotidylyl transferase"/>
    <property type="match status" value="1"/>
</dbReference>
<evidence type="ECO:0000256" key="4">
    <source>
        <dbReference type="ARBA" id="ARBA00022741"/>
    </source>
</evidence>
<evidence type="ECO:0000313" key="12">
    <source>
        <dbReference type="Proteomes" id="UP000663088"/>
    </source>
</evidence>
<comment type="function">
    <text evidence="9">Reversibly transfers an adenylyl group from ATP to 4'-phosphopantetheine, yielding dephospho-CoA (dPCoA) and pyrophosphate.</text>
</comment>
<keyword evidence="2 9" id="KW-0808">Transferase</keyword>
<evidence type="ECO:0000256" key="8">
    <source>
        <dbReference type="ARBA" id="ARBA00029346"/>
    </source>
</evidence>
<proteinExistence type="inferred from homology"/>
<dbReference type="Pfam" id="PF01467">
    <property type="entry name" value="CTP_transf_like"/>
    <property type="match status" value="1"/>
</dbReference>
<keyword evidence="7 9" id="KW-0173">Coenzyme A biosynthesis</keyword>
<dbReference type="Gene3D" id="3.40.50.620">
    <property type="entry name" value="HUPs"/>
    <property type="match status" value="1"/>
</dbReference>
<dbReference type="InterPro" id="IPR014729">
    <property type="entry name" value="Rossmann-like_a/b/a_fold"/>
</dbReference>
<feature type="domain" description="Cytidyltransferase-like" evidence="10">
    <location>
        <begin position="5"/>
        <end position="135"/>
    </location>
</feature>
<evidence type="ECO:0000256" key="3">
    <source>
        <dbReference type="ARBA" id="ARBA00022695"/>
    </source>
</evidence>
<comment type="similarity">
    <text evidence="9">Belongs to the bacterial CoaD family.</text>
</comment>
<dbReference type="GO" id="GO:0004595">
    <property type="term" value="F:pantetheine-phosphate adenylyltransferase activity"/>
    <property type="evidence" value="ECO:0007669"/>
    <property type="project" value="UniProtKB-EC"/>
</dbReference>
<feature type="binding site" evidence="9">
    <location>
        <position position="9"/>
    </location>
    <ligand>
        <name>substrate</name>
    </ligand>
</feature>
<organism evidence="11 12">
    <name type="scientific">Candidatus Methylacidiphilum infernorum</name>
    <dbReference type="NCBI Taxonomy" id="511746"/>
    <lineage>
        <taxon>Bacteria</taxon>
        <taxon>Pseudomonadati</taxon>
        <taxon>Verrucomicrobiota</taxon>
        <taxon>Methylacidiphilae</taxon>
        <taxon>Methylacidiphilales</taxon>
        <taxon>Methylacidiphilaceae</taxon>
        <taxon>Methylacidiphilum (ex Ratnadevi et al. 2023)</taxon>
    </lineage>
</organism>
<evidence type="ECO:0000256" key="5">
    <source>
        <dbReference type="ARBA" id="ARBA00022840"/>
    </source>
</evidence>
<feature type="binding site" evidence="9">
    <location>
        <begin position="125"/>
        <end position="131"/>
    </location>
    <ligand>
        <name>ATP</name>
        <dbReference type="ChEBI" id="CHEBI:30616"/>
    </ligand>
</feature>
<name>A0ABX7PUH4_9BACT</name>
<feature type="binding site" evidence="9">
    <location>
        <begin position="9"/>
        <end position="10"/>
    </location>
    <ligand>
        <name>ATP</name>
        <dbReference type="ChEBI" id="CHEBI:30616"/>
    </ligand>
</feature>
<feature type="binding site" evidence="9">
    <location>
        <position position="17"/>
    </location>
    <ligand>
        <name>ATP</name>
        <dbReference type="ChEBI" id="CHEBI:30616"/>
    </ligand>
</feature>
<dbReference type="NCBIfam" id="TIGR00125">
    <property type="entry name" value="cyt_tran_rel"/>
    <property type="match status" value="1"/>
</dbReference>
<evidence type="ECO:0000256" key="9">
    <source>
        <dbReference type="HAMAP-Rule" id="MF_00151"/>
    </source>
</evidence>
<dbReference type="CDD" id="cd02163">
    <property type="entry name" value="PPAT"/>
    <property type="match status" value="1"/>
</dbReference>
<dbReference type="NCBIfam" id="TIGR01510">
    <property type="entry name" value="coaD_prev_kdtB"/>
    <property type="match status" value="1"/>
</dbReference>
<feature type="binding site" evidence="9">
    <location>
        <position position="41"/>
    </location>
    <ligand>
        <name>substrate</name>
    </ligand>
</feature>
<comment type="cofactor">
    <cofactor evidence="9">
        <name>Mg(2+)</name>
        <dbReference type="ChEBI" id="CHEBI:18420"/>
    </cofactor>
</comment>
<feature type="site" description="Transition state stabilizer" evidence="9">
    <location>
        <position position="17"/>
    </location>
</feature>
<feature type="binding site" evidence="9">
    <location>
        <position position="100"/>
    </location>
    <ligand>
        <name>ATP</name>
        <dbReference type="ChEBI" id="CHEBI:30616"/>
    </ligand>
</feature>
<evidence type="ECO:0000259" key="10">
    <source>
        <dbReference type="Pfam" id="PF01467"/>
    </source>
</evidence>
<evidence type="ECO:0000256" key="1">
    <source>
        <dbReference type="ARBA" id="ARBA00022490"/>
    </source>
</evidence>
<dbReference type="PRINTS" id="PR01020">
    <property type="entry name" value="LPSBIOSNTHSS"/>
</dbReference>
<protein>
    <recommendedName>
        <fullName evidence="9">Phosphopantetheine adenylyltransferase</fullName>
        <ecNumber evidence="9">2.7.7.3</ecNumber>
    </recommendedName>
    <alternativeName>
        <fullName evidence="9">Dephospho-CoA pyrophosphorylase</fullName>
    </alternativeName>
    <alternativeName>
        <fullName evidence="9">Pantetheine-phosphate adenylyltransferase</fullName>
        <shortName evidence="9">PPAT</shortName>
    </alternativeName>
</protein>
<keyword evidence="6 9" id="KW-0460">Magnesium</keyword>
<evidence type="ECO:0000313" key="11">
    <source>
        <dbReference type="EMBL" id="QSR86313.1"/>
    </source>
</evidence>
<dbReference type="PANTHER" id="PTHR21342:SF1">
    <property type="entry name" value="PHOSPHOPANTETHEINE ADENYLYLTRANSFERASE"/>
    <property type="match status" value="1"/>
</dbReference>